<dbReference type="InterPro" id="IPR035965">
    <property type="entry name" value="PAS-like_dom_sf"/>
</dbReference>
<dbReference type="InterPro" id="IPR043128">
    <property type="entry name" value="Rev_trsase/Diguanyl_cyclase"/>
</dbReference>
<reference evidence="7" key="1">
    <citation type="journal article" date="2019" name="Int. J. Syst. Evol. Microbiol.">
        <title>The Global Catalogue of Microorganisms (GCM) 10K type strain sequencing project: providing services to taxonomists for standard genome sequencing and annotation.</title>
        <authorList>
            <consortium name="The Broad Institute Genomics Platform"/>
            <consortium name="The Broad Institute Genome Sequencing Center for Infectious Disease"/>
            <person name="Wu L."/>
            <person name="Ma J."/>
        </authorList>
    </citation>
    <scope>NUCLEOTIDE SEQUENCE [LARGE SCALE GENOMIC DNA]</scope>
    <source>
        <strain evidence="7">CGMCC 1.6964</strain>
    </source>
</reference>
<dbReference type="InterPro" id="IPR001633">
    <property type="entry name" value="EAL_dom"/>
</dbReference>
<feature type="transmembrane region" description="Helical" evidence="1">
    <location>
        <begin position="134"/>
        <end position="152"/>
    </location>
</feature>
<keyword evidence="1" id="KW-1133">Transmembrane helix</keyword>
<feature type="transmembrane region" description="Helical" evidence="1">
    <location>
        <begin position="232"/>
        <end position="251"/>
    </location>
</feature>
<sequence>MTDQNKTTVLFPFISLFTLAYFAWISIWKHNPDLSSWGGTVFTTAACLITLAWLARAAKRSSGERRTFWILLTLGSFSYSFAEMIWLYEDVVLGTKLPSPGWTDFFFILQIVCYLAAFIYPFTQFERSYRAFKLLFDVLIIMTAATAFSWHYLIGPLLQPGKASILELSVSLFYPIGNLGLLFGAVSLYWGSRQVVSDKPMLLVVGGLIIQAISNSIYLYQVSADSYFMGNLVDPLFTLSLLLIGGAGALQTTEKNEKPAGKEEEDPRRFDLVRLSLPYVNVIVLFIFMITGPGKFDALTVGCAISIMLVITRQMFILLENRRLLNKLYDKTEELEISEQRYRSLFDYHPDAAYSLDMNGKFDSVNTTCANLLGYNARELIGLSYSSFIQKQDFPGLSDDLKQLREGIPLRQEFTVKNRAGLSYEVSIISVPIRVKDKIVGIFGIGRDITENKKNEERIRHLAYHDPLTDLTNRAAFDELLKKALFDAQLYQEQLAVAFIDLDRFKSVNDTLGHDVGDSLLLSVANRLKACMREGDTVARQGGDEFTLILREVSGLEDVKERARRILEELSRPHNLNGRVLNSTPSIGIALYPSDDNTAVGLMKKADIALYQAKEGGRGCYKLFGESAPSIFDKISLENDIVEAIARNELLLHYQPQVDADTNSLIGAEACLRWNRPGFGLLKPDVFMQAAEATGMNLAIDEWTLREACRQAKIWSDEGMPVKITINLSPHQFEQDSLAMQLQQILEESGTSPELIQLELSVSAIIAQPKMLAPKLQEIKMLGISVSVDGCGENYAALSALENIPIDTLKLDSSLTVNLESGPVRQSITASIAGLAKTLQLHIAAEGIENEEQALLLRSLARFGMQGPLFGEAVPPAEIASLARHALGS</sequence>
<feature type="transmembrane region" description="Helical" evidence="1">
    <location>
        <begin position="202"/>
        <end position="220"/>
    </location>
</feature>
<comment type="caution">
    <text evidence="6">The sequence shown here is derived from an EMBL/GenBank/DDBJ whole genome shotgun (WGS) entry which is preliminary data.</text>
</comment>
<organism evidence="6 7">
    <name type="scientific">Saccharibacillus kuerlensis</name>
    <dbReference type="NCBI Taxonomy" id="459527"/>
    <lineage>
        <taxon>Bacteria</taxon>
        <taxon>Bacillati</taxon>
        <taxon>Bacillota</taxon>
        <taxon>Bacilli</taxon>
        <taxon>Bacillales</taxon>
        <taxon>Paenibacillaceae</taxon>
        <taxon>Saccharibacillus</taxon>
    </lineage>
</organism>
<dbReference type="PANTHER" id="PTHR44757:SF2">
    <property type="entry name" value="BIOFILM ARCHITECTURE MAINTENANCE PROTEIN MBAA"/>
    <property type="match status" value="1"/>
</dbReference>
<dbReference type="SMART" id="SM00052">
    <property type="entry name" value="EAL"/>
    <property type="match status" value="1"/>
</dbReference>
<dbReference type="Pfam" id="PF00563">
    <property type="entry name" value="EAL"/>
    <property type="match status" value="1"/>
</dbReference>
<dbReference type="CDD" id="cd01949">
    <property type="entry name" value="GGDEF"/>
    <property type="match status" value="1"/>
</dbReference>
<dbReference type="RefSeq" id="WP_083923723.1">
    <property type="nucleotide sequence ID" value="NZ_BMLN01000005.1"/>
</dbReference>
<evidence type="ECO:0000259" key="4">
    <source>
        <dbReference type="PROSITE" id="PS50883"/>
    </source>
</evidence>
<protein>
    <submittedName>
        <fullName evidence="6">Diguanylate cyclase</fullName>
    </submittedName>
</protein>
<dbReference type="PROSITE" id="PS50883">
    <property type="entry name" value="EAL"/>
    <property type="match status" value="1"/>
</dbReference>
<accession>A0ABQ2L2N4</accession>
<dbReference type="NCBIfam" id="TIGR00229">
    <property type="entry name" value="sensory_box"/>
    <property type="match status" value="1"/>
</dbReference>
<dbReference type="InterPro" id="IPR052155">
    <property type="entry name" value="Biofilm_reg_signaling"/>
</dbReference>
<feature type="transmembrane region" description="Helical" evidence="1">
    <location>
        <begin position="100"/>
        <end position="122"/>
    </location>
</feature>
<dbReference type="InterPro" id="IPR025152">
    <property type="entry name" value="DUF4084"/>
</dbReference>
<dbReference type="InterPro" id="IPR000700">
    <property type="entry name" value="PAS-assoc_C"/>
</dbReference>
<dbReference type="InterPro" id="IPR029787">
    <property type="entry name" value="Nucleotide_cyclase"/>
</dbReference>
<feature type="transmembrane region" description="Helical" evidence="1">
    <location>
        <begin position="34"/>
        <end position="55"/>
    </location>
</feature>
<dbReference type="EMBL" id="BMLN01000005">
    <property type="protein sequence ID" value="GGO00514.1"/>
    <property type="molecule type" value="Genomic_DNA"/>
</dbReference>
<evidence type="ECO:0000259" key="3">
    <source>
        <dbReference type="PROSITE" id="PS50113"/>
    </source>
</evidence>
<evidence type="ECO:0000313" key="6">
    <source>
        <dbReference type="EMBL" id="GGO00514.1"/>
    </source>
</evidence>
<keyword evidence="1" id="KW-0812">Transmembrane</keyword>
<dbReference type="NCBIfam" id="TIGR00254">
    <property type="entry name" value="GGDEF"/>
    <property type="match status" value="1"/>
</dbReference>
<feature type="transmembrane region" description="Helical" evidence="1">
    <location>
        <begin position="9"/>
        <end position="28"/>
    </location>
</feature>
<dbReference type="Gene3D" id="3.30.70.270">
    <property type="match status" value="1"/>
</dbReference>
<dbReference type="Gene3D" id="3.20.20.450">
    <property type="entry name" value="EAL domain"/>
    <property type="match status" value="1"/>
</dbReference>
<dbReference type="PANTHER" id="PTHR44757">
    <property type="entry name" value="DIGUANYLATE CYCLASE DGCP"/>
    <property type="match status" value="1"/>
</dbReference>
<feature type="transmembrane region" description="Helical" evidence="1">
    <location>
        <begin position="272"/>
        <end position="292"/>
    </location>
</feature>
<dbReference type="PROSITE" id="PS50887">
    <property type="entry name" value="GGDEF"/>
    <property type="match status" value="1"/>
</dbReference>
<dbReference type="Gene3D" id="3.30.450.20">
    <property type="entry name" value="PAS domain"/>
    <property type="match status" value="1"/>
</dbReference>
<dbReference type="SMART" id="SM00091">
    <property type="entry name" value="PAS"/>
    <property type="match status" value="1"/>
</dbReference>
<dbReference type="SUPFAM" id="SSF55073">
    <property type="entry name" value="Nucleotide cyclase"/>
    <property type="match status" value="1"/>
</dbReference>
<dbReference type="CDD" id="cd00130">
    <property type="entry name" value="PAS"/>
    <property type="match status" value="1"/>
</dbReference>
<dbReference type="PROSITE" id="PS50112">
    <property type="entry name" value="PAS"/>
    <property type="match status" value="1"/>
</dbReference>
<feature type="transmembrane region" description="Helical" evidence="1">
    <location>
        <begin position="67"/>
        <end position="88"/>
    </location>
</feature>
<dbReference type="PROSITE" id="PS50113">
    <property type="entry name" value="PAC"/>
    <property type="match status" value="1"/>
</dbReference>
<dbReference type="SUPFAM" id="SSF141868">
    <property type="entry name" value="EAL domain-like"/>
    <property type="match status" value="1"/>
</dbReference>
<name>A0ABQ2L2N4_9BACL</name>
<dbReference type="SMART" id="SM00267">
    <property type="entry name" value="GGDEF"/>
    <property type="match status" value="1"/>
</dbReference>
<dbReference type="InterPro" id="IPR000160">
    <property type="entry name" value="GGDEF_dom"/>
</dbReference>
<dbReference type="Proteomes" id="UP000606653">
    <property type="component" value="Unassembled WGS sequence"/>
</dbReference>
<dbReference type="InterPro" id="IPR000014">
    <property type="entry name" value="PAS"/>
</dbReference>
<feature type="transmembrane region" description="Helical" evidence="1">
    <location>
        <begin position="172"/>
        <end position="190"/>
    </location>
</feature>
<dbReference type="CDD" id="cd01948">
    <property type="entry name" value="EAL"/>
    <property type="match status" value="1"/>
</dbReference>
<dbReference type="SUPFAM" id="SSF55785">
    <property type="entry name" value="PYP-like sensor domain (PAS domain)"/>
    <property type="match status" value="1"/>
</dbReference>
<evidence type="ECO:0000313" key="7">
    <source>
        <dbReference type="Proteomes" id="UP000606653"/>
    </source>
</evidence>
<evidence type="ECO:0000259" key="5">
    <source>
        <dbReference type="PROSITE" id="PS50887"/>
    </source>
</evidence>
<dbReference type="InterPro" id="IPR035919">
    <property type="entry name" value="EAL_sf"/>
</dbReference>
<gene>
    <name evidence="6" type="ORF">GCM10010969_21850</name>
</gene>
<dbReference type="Pfam" id="PF13321">
    <property type="entry name" value="DUF4084"/>
    <property type="match status" value="1"/>
</dbReference>
<dbReference type="Pfam" id="PF00990">
    <property type="entry name" value="GGDEF"/>
    <property type="match status" value="1"/>
</dbReference>
<evidence type="ECO:0000259" key="2">
    <source>
        <dbReference type="PROSITE" id="PS50112"/>
    </source>
</evidence>
<feature type="domain" description="GGDEF" evidence="5">
    <location>
        <begin position="493"/>
        <end position="626"/>
    </location>
</feature>
<feature type="domain" description="PAS" evidence="2">
    <location>
        <begin position="338"/>
        <end position="408"/>
    </location>
</feature>
<keyword evidence="1" id="KW-0472">Membrane</keyword>
<feature type="domain" description="EAL" evidence="4">
    <location>
        <begin position="634"/>
        <end position="887"/>
    </location>
</feature>
<feature type="domain" description="PAC" evidence="3">
    <location>
        <begin position="410"/>
        <end position="461"/>
    </location>
</feature>
<keyword evidence="7" id="KW-1185">Reference proteome</keyword>
<dbReference type="Pfam" id="PF13426">
    <property type="entry name" value="PAS_9"/>
    <property type="match status" value="1"/>
</dbReference>
<evidence type="ECO:0000256" key="1">
    <source>
        <dbReference type="SAM" id="Phobius"/>
    </source>
</evidence>
<proteinExistence type="predicted"/>